<proteinExistence type="predicted"/>
<reference evidence="3 4" key="1">
    <citation type="journal article" date="2014" name="Nat. Genet.">
        <title>Genome and transcriptome of the porcine whipworm Trichuris suis.</title>
        <authorList>
            <person name="Jex A.R."/>
            <person name="Nejsum P."/>
            <person name="Schwarz E.M."/>
            <person name="Hu L."/>
            <person name="Young N.D."/>
            <person name="Hall R.S."/>
            <person name="Korhonen P.K."/>
            <person name="Liao S."/>
            <person name="Thamsborg S."/>
            <person name="Xia J."/>
            <person name="Xu P."/>
            <person name="Wang S."/>
            <person name="Scheerlinck J.P."/>
            <person name="Hofmann A."/>
            <person name="Sternberg P.W."/>
            <person name="Wang J."/>
            <person name="Gasser R.B."/>
        </authorList>
    </citation>
    <scope>NUCLEOTIDE SEQUENCE [LARGE SCALE GENOMIC DNA]</scope>
    <source>
        <strain evidence="3">DCEP-RM93M</strain>
    </source>
</reference>
<protein>
    <submittedName>
        <fullName evidence="3">Uncharacterized protein</fullName>
    </submittedName>
</protein>
<accession>A0A085MIP6</accession>
<dbReference type="Proteomes" id="UP000030764">
    <property type="component" value="Unassembled WGS sequence"/>
</dbReference>
<keyword evidence="4" id="KW-1185">Reference proteome</keyword>
<evidence type="ECO:0000256" key="1">
    <source>
        <dbReference type="SAM" id="MobiDB-lite"/>
    </source>
</evidence>
<organism evidence="3 4">
    <name type="scientific">Trichuris suis</name>
    <name type="common">pig whipworm</name>
    <dbReference type="NCBI Taxonomy" id="68888"/>
    <lineage>
        <taxon>Eukaryota</taxon>
        <taxon>Metazoa</taxon>
        <taxon>Ecdysozoa</taxon>
        <taxon>Nematoda</taxon>
        <taxon>Enoplea</taxon>
        <taxon>Dorylaimia</taxon>
        <taxon>Trichinellida</taxon>
        <taxon>Trichuridae</taxon>
        <taxon>Trichuris</taxon>
    </lineage>
</organism>
<dbReference type="AlphaFoldDB" id="A0A085MIP6"/>
<evidence type="ECO:0000313" key="3">
    <source>
        <dbReference type="EMBL" id="KFD57092.1"/>
    </source>
</evidence>
<feature type="signal peptide" evidence="2">
    <location>
        <begin position="1"/>
        <end position="22"/>
    </location>
</feature>
<gene>
    <name evidence="3" type="ORF">M513_01977</name>
</gene>
<sequence>MADSSVSLLLILILVTQCPCLSRDVPARTELCQRYNIECHSNQEANNNISEGLPERSHKKQNNYCGMYEPHFLYFCIGGNPGSNRQDIDKFCHTFRKLCGVQGGQQTDSSSLTEQVAFSPEKCDQYGAMAVTMCSGREKGNLRQLCELYNQICKPGTRNVALRGGPGNPALERLQLCKQYSPLIKLACAGEDRGQAAKFCNLYKTFCFGLTDPRENYRGALSEFPVASDLSGQATSASVALNSVSAKRREDAQPHDLPTATGSSESGPLIVTPEGVGLGSLSPEHLAHLCTQYATLVKSKCNGKEQGQLRKVCEMFKTYCSHVKVSGVHFPERSVEAPAVTNLHPAPSGHISMTSPADGKVLCKQYEQMAAELCTGKEEGKLRQACNVYRANCLSSAHAPSAEQHPATTISGTSPAGFGATGFLPLMSRILPHHLLYCKRFLMSFAKFCLRRPPTDALFFCLAYGERCFPGVFNAARMAASSRQPIWAAYGAPGSWDIPLLCLNFKDISERYCTGYEPEFIREYCNVYRILCLV</sequence>
<keyword evidence="2" id="KW-0732">Signal</keyword>
<feature type="chain" id="PRO_5001795327" evidence="2">
    <location>
        <begin position="23"/>
        <end position="534"/>
    </location>
</feature>
<name>A0A085MIP6_9BILA</name>
<feature type="region of interest" description="Disordered" evidence="1">
    <location>
        <begin position="244"/>
        <end position="274"/>
    </location>
</feature>
<evidence type="ECO:0000313" key="4">
    <source>
        <dbReference type="Proteomes" id="UP000030764"/>
    </source>
</evidence>
<evidence type="ECO:0000256" key="2">
    <source>
        <dbReference type="SAM" id="SignalP"/>
    </source>
</evidence>
<dbReference type="EMBL" id="KL363190">
    <property type="protein sequence ID" value="KFD57092.1"/>
    <property type="molecule type" value="Genomic_DNA"/>
</dbReference>